<dbReference type="RefSeq" id="WP_230608129.1">
    <property type="nucleotide sequence ID" value="NZ_JAJNAG010000004.1"/>
</dbReference>
<sequence>MNRQPVFTMKLETELRDTFMKLAEAEHRSAPQIVRDLMQQYIERHEYKHFLEDKVTSARASIANGQSITHQDAKAIFKTRREKV</sequence>
<proteinExistence type="predicted"/>
<reference evidence="1" key="1">
    <citation type="submission" date="2021-11" db="EMBL/GenBank/DDBJ databases">
        <title>Jinshanibacter sp. isolated from one year old Eriocheir sinensis.</title>
        <authorList>
            <person name="Li J.-Y."/>
            <person name="He W."/>
            <person name="Gao T.-H."/>
        </authorList>
    </citation>
    <scope>NUCLEOTIDE SEQUENCE</scope>
    <source>
        <strain evidence="1">LJY008</strain>
    </source>
</reference>
<keyword evidence="2" id="KW-1185">Reference proteome</keyword>
<dbReference type="GO" id="GO:0006355">
    <property type="term" value="P:regulation of DNA-templated transcription"/>
    <property type="evidence" value="ECO:0007669"/>
    <property type="project" value="InterPro"/>
</dbReference>
<dbReference type="Proteomes" id="UP001139171">
    <property type="component" value="Unassembled WGS sequence"/>
</dbReference>
<comment type="caution">
    <text evidence="1">The sequence shown here is derived from an EMBL/GenBank/DDBJ whole genome shotgun (WGS) entry which is preliminary data.</text>
</comment>
<organism evidence="1 2">
    <name type="scientific">Limnobaculum eriocheiris</name>
    <dbReference type="NCBI Taxonomy" id="2897391"/>
    <lineage>
        <taxon>Bacteria</taxon>
        <taxon>Pseudomonadati</taxon>
        <taxon>Pseudomonadota</taxon>
        <taxon>Gammaproteobacteria</taxon>
        <taxon>Enterobacterales</taxon>
        <taxon>Budviciaceae</taxon>
        <taxon>Limnobaculum</taxon>
    </lineage>
</organism>
<protein>
    <submittedName>
        <fullName evidence="1">Ribbon-helix-helix domain-containing protein</fullName>
    </submittedName>
</protein>
<dbReference type="InterPro" id="IPR010985">
    <property type="entry name" value="Ribbon_hlx_hlx"/>
</dbReference>
<name>A0A9X1MV82_9GAMM</name>
<accession>A0A9X1MV82</accession>
<dbReference type="EMBL" id="JAJNAG010000004">
    <property type="protein sequence ID" value="MCD1125143.1"/>
    <property type="molecule type" value="Genomic_DNA"/>
</dbReference>
<dbReference type="SUPFAM" id="SSF47598">
    <property type="entry name" value="Ribbon-helix-helix"/>
    <property type="match status" value="1"/>
</dbReference>
<evidence type="ECO:0000313" key="2">
    <source>
        <dbReference type="Proteomes" id="UP001139171"/>
    </source>
</evidence>
<gene>
    <name evidence="1" type="ORF">LPW36_03715</name>
</gene>
<evidence type="ECO:0000313" key="1">
    <source>
        <dbReference type="EMBL" id="MCD1125143.1"/>
    </source>
</evidence>
<dbReference type="AlphaFoldDB" id="A0A9X1MV82"/>